<dbReference type="InterPro" id="IPR011006">
    <property type="entry name" value="CheY-like_superfamily"/>
</dbReference>
<dbReference type="EMBL" id="MGIV01000006">
    <property type="protein sequence ID" value="OGM95463.1"/>
    <property type="molecule type" value="Genomic_DNA"/>
</dbReference>
<feature type="modified residue" description="4-aspartylphosphate" evidence="2">
    <location>
        <position position="53"/>
    </location>
</feature>
<dbReference type="GO" id="GO:0000160">
    <property type="term" value="P:phosphorelay signal transduction system"/>
    <property type="evidence" value="ECO:0007669"/>
    <property type="project" value="InterPro"/>
</dbReference>
<evidence type="ECO:0000259" key="3">
    <source>
        <dbReference type="PROSITE" id="PS50110"/>
    </source>
</evidence>
<sequence length="126" mass="14321">MDKKILIVEDDRPEANALVDKFTQEGFLVSTAENGKKGLERALLDHPDLILLDIIMPEMDGLSMLNELRKDEWGKAVPVIILTNLNPDDEIVRQKGVMDFSYFLIKSNWKLDDVIRAVKKELGIAQ</sequence>
<evidence type="ECO:0000256" key="2">
    <source>
        <dbReference type="PROSITE-ProRule" id="PRU00169"/>
    </source>
</evidence>
<dbReference type="SUPFAM" id="SSF52172">
    <property type="entry name" value="CheY-like"/>
    <property type="match status" value="1"/>
</dbReference>
<dbReference type="SMART" id="SM00448">
    <property type="entry name" value="REC"/>
    <property type="match status" value="1"/>
</dbReference>
<evidence type="ECO:0000313" key="4">
    <source>
        <dbReference type="EMBL" id="OGM95463.1"/>
    </source>
</evidence>
<protein>
    <recommendedName>
        <fullName evidence="3">Response regulatory domain-containing protein</fullName>
    </recommendedName>
</protein>
<dbReference type="InterPro" id="IPR001789">
    <property type="entry name" value="Sig_transdc_resp-reg_receiver"/>
</dbReference>
<evidence type="ECO:0000256" key="1">
    <source>
        <dbReference type="ARBA" id="ARBA00022553"/>
    </source>
</evidence>
<dbReference type="Proteomes" id="UP000179057">
    <property type="component" value="Unassembled WGS sequence"/>
</dbReference>
<gene>
    <name evidence="4" type="ORF">A2610_01060</name>
</gene>
<dbReference type="AlphaFoldDB" id="A0A1F8E3M4"/>
<reference evidence="4 5" key="1">
    <citation type="journal article" date="2016" name="Nat. Commun.">
        <title>Thousands of microbial genomes shed light on interconnected biogeochemical processes in an aquifer system.</title>
        <authorList>
            <person name="Anantharaman K."/>
            <person name="Brown C.T."/>
            <person name="Hug L.A."/>
            <person name="Sharon I."/>
            <person name="Castelle C.J."/>
            <person name="Probst A.J."/>
            <person name="Thomas B.C."/>
            <person name="Singh A."/>
            <person name="Wilkins M.J."/>
            <person name="Karaoz U."/>
            <person name="Brodie E.L."/>
            <person name="Williams K.H."/>
            <person name="Hubbard S.S."/>
            <person name="Banfield J.F."/>
        </authorList>
    </citation>
    <scope>NUCLEOTIDE SEQUENCE [LARGE SCALE GENOMIC DNA]</scope>
</reference>
<dbReference type="PANTHER" id="PTHR44591">
    <property type="entry name" value="STRESS RESPONSE REGULATOR PROTEIN 1"/>
    <property type="match status" value="1"/>
</dbReference>
<evidence type="ECO:0000313" key="5">
    <source>
        <dbReference type="Proteomes" id="UP000179057"/>
    </source>
</evidence>
<dbReference type="CDD" id="cd17574">
    <property type="entry name" value="REC_OmpR"/>
    <property type="match status" value="1"/>
</dbReference>
<dbReference type="PROSITE" id="PS50110">
    <property type="entry name" value="RESPONSE_REGULATORY"/>
    <property type="match status" value="1"/>
</dbReference>
<dbReference type="Gene3D" id="3.40.50.2300">
    <property type="match status" value="1"/>
</dbReference>
<dbReference type="Pfam" id="PF00072">
    <property type="entry name" value="Response_reg"/>
    <property type="match status" value="1"/>
</dbReference>
<feature type="domain" description="Response regulatory" evidence="3">
    <location>
        <begin position="4"/>
        <end position="121"/>
    </location>
</feature>
<proteinExistence type="predicted"/>
<name>A0A1F8E3M4_9BACT</name>
<organism evidence="4 5">
    <name type="scientific">Candidatus Wolfebacteria bacterium RIFOXYD1_FULL_48_65</name>
    <dbReference type="NCBI Taxonomy" id="1802561"/>
    <lineage>
        <taxon>Bacteria</taxon>
        <taxon>Candidatus Wolfeibacteriota</taxon>
    </lineage>
</organism>
<dbReference type="PANTHER" id="PTHR44591:SF3">
    <property type="entry name" value="RESPONSE REGULATORY DOMAIN-CONTAINING PROTEIN"/>
    <property type="match status" value="1"/>
</dbReference>
<dbReference type="InterPro" id="IPR050595">
    <property type="entry name" value="Bact_response_regulator"/>
</dbReference>
<comment type="caution">
    <text evidence="4">The sequence shown here is derived from an EMBL/GenBank/DDBJ whole genome shotgun (WGS) entry which is preliminary data.</text>
</comment>
<accession>A0A1F8E3M4</accession>
<keyword evidence="1 2" id="KW-0597">Phosphoprotein</keyword>